<keyword evidence="3" id="KW-1185">Reference proteome</keyword>
<protein>
    <submittedName>
        <fullName evidence="2">28021_t:CDS:1</fullName>
    </submittedName>
</protein>
<accession>A0A9N9AU65</accession>
<evidence type="ECO:0000313" key="3">
    <source>
        <dbReference type="Proteomes" id="UP000789405"/>
    </source>
</evidence>
<keyword evidence="1" id="KW-0175">Coiled coil</keyword>
<reference evidence="2" key="1">
    <citation type="submission" date="2021-06" db="EMBL/GenBank/DDBJ databases">
        <authorList>
            <person name="Kallberg Y."/>
            <person name="Tangrot J."/>
            <person name="Rosling A."/>
        </authorList>
    </citation>
    <scope>NUCLEOTIDE SEQUENCE</scope>
    <source>
        <strain evidence="2">MA453B</strain>
    </source>
</reference>
<dbReference type="Pfam" id="PF16021">
    <property type="entry name" value="PDCD7"/>
    <property type="match status" value="1"/>
</dbReference>
<proteinExistence type="predicted"/>
<evidence type="ECO:0000256" key="1">
    <source>
        <dbReference type="SAM" id="Coils"/>
    </source>
</evidence>
<sequence length="114" mass="13546">MLEHAWTWTEQNKGSFGQQKCTTLPSVTNFLNKFLQAKSSLENLEARIEELKEAQETANHDEWTEKIVRTETTKKNLDTNMQTLLEQKFVDNLKLRLSKINRHKVYFKHFYSIN</sequence>
<dbReference type="Proteomes" id="UP000789405">
    <property type="component" value="Unassembled WGS sequence"/>
</dbReference>
<dbReference type="AlphaFoldDB" id="A0A9N9AU65"/>
<name>A0A9N9AU65_9GLOM</name>
<dbReference type="InterPro" id="IPR031974">
    <property type="entry name" value="PDCD7"/>
</dbReference>
<feature type="coiled-coil region" evidence="1">
    <location>
        <begin position="34"/>
        <end position="87"/>
    </location>
</feature>
<gene>
    <name evidence="2" type="ORF">DERYTH_LOCUS4763</name>
</gene>
<organism evidence="2 3">
    <name type="scientific">Dentiscutata erythropus</name>
    <dbReference type="NCBI Taxonomy" id="1348616"/>
    <lineage>
        <taxon>Eukaryota</taxon>
        <taxon>Fungi</taxon>
        <taxon>Fungi incertae sedis</taxon>
        <taxon>Mucoromycota</taxon>
        <taxon>Glomeromycotina</taxon>
        <taxon>Glomeromycetes</taxon>
        <taxon>Diversisporales</taxon>
        <taxon>Gigasporaceae</taxon>
        <taxon>Dentiscutata</taxon>
    </lineage>
</organism>
<dbReference type="EMBL" id="CAJVPY010001879">
    <property type="protein sequence ID" value="CAG8540141.1"/>
    <property type="molecule type" value="Genomic_DNA"/>
</dbReference>
<evidence type="ECO:0000313" key="2">
    <source>
        <dbReference type="EMBL" id="CAG8540141.1"/>
    </source>
</evidence>
<comment type="caution">
    <text evidence="2">The sequence shown here is derived from an EMBL/GenBank/DDBJ whole genome shotgun (WGS) entry which is preliminary data.</text>
</comment>